<dbReference type="PANTHER" id="PTHR31672">
    <property type="entry name" value="BNACNNG10540D PROTEIN"/>
    <property type="match status" value="1"/>
</dbReference>
<comment type="caution">
    <text evidence="3">The sequence shown here is derived from an EMBL/GenBank/DDBJ whole genome shotgun (WGS) entry which is preliminary data.</text>
</comment>
<evidence type="ECO:0000259" key="2">
    <source>
        <dbReference type="Pfam" id="PF07734"/>
    </source>
</evidence>
<dbReference type="SUPFAM" id="SSF81383">
    <property type="entry name" value="F-box domain"/>
    <property type="match status" value="1"/>
</dbReference>
<protein>
    <recommendedName>
        <fullName evidence="2">F-box associated beta-propeller type 1 domain-containing protein</fullName>
    </recommendedName>
</protein>
<evidence type="ECO:0000256" key="1">
    <source>
        <dbReference type="SAM" id="MobiDB-lite"/>
    </source>
</evidence>
<dbReference type="OrthoDB" id="1845982at2759"/>
<dbReference type="InterPro" id="IPR050796">
    <property type="entry name" value="SCF_F-box_component"/>
</dbReference>
<organism evidence="3 4">
    <name type="scientific">Protea cynaroides</name>
    <dbReference type="NCBI Taxonomy" id="273540"/>
    <lineage>
        <taxon>Eukaryota</taxon>
        <taxon>Viridiplantae</taxon>
        <taxon>Streptophyta</taxon>
        <taxon>Embryophyta</taxon>
        <taxon>Tracheophyta</taxon>
        <taxon>Spermatophyta</taxon>
        <taxon>Magnoliopsida</taxon>
        <taxon>Proteales</taxon>
        <taxon>Proteaceae</taxon>
        <taxon>Protea</taxon>
    </lineage>
</organism>
<dbReference type="NCBIfam" id="TIGR01640">
    <property type="entry name" value="F_box_assoc_1"/>
    <property type="match status" value="1"/>
</dbReference>
<dbReference type="InterPro" id="IPR017451">
    <property type="entry name" value="F-box-assoc_interact_dom"/>
</dbReference>
<reference evidence="3" key="1">
    <citation type="journal article" date="2023" name="Plant J.">
        <title>The genome of the king protea, Protea cynaroides.</title>
        <authorList>
            <person name="Chang J."/>
            <person name="Duong T.A."/>
            <person name="Schoeman C."/>
            <person name="Ma X."/>
            <person name="Roodt D."/>
            <person name="Barker N."/>
            <person name="Li Z."/>
            <person name="Van de Peer Y."/>
            <person name="Mizrachi E."/>
        </authorList>
    </citation>
    <scope>NUCLEOTIDE SEQUENCE</scope>
    <source>
        <tissue evidence="3">Young leaves</tissue>
    </source>
</reference>
<feature type="region of interest" description="Disordered" evidence="1">
    <location>
        <begin position="405"/>
        <end position="427"/>
    </location>
</feature>
<gene>
    <name evidence="3" type="ORF">NE237_014224</name>
</gene>
<evidence type="ECO:0000313" key="3">
    <source>
        <dbReference type="EMBL" id="KAJ4942671.1"/>
    </source>
</evidence>
<dbReference type="AlphaFoldDB" id="A0A9Q0JQV5"/>
<dbReference type="Proteomes" id="UP001141806">
    <property type="component" value="Unassembled WGS sequence"/>
</dbReference>
<accession>A0A9Q0JQV5</accession>
<feature type="domain" description="F-box associated beta-propeller type 1" evidence="2">
    <location>
        <begin position="124"/>
        <end position="363"/>
    </location>
</feature>
<dbReference type="InterPro" id="IPR006527">
    <property type="entry name" value="F-box-assoc_dom_typ1"/>
</dbReference>
<dbReference type="Pfam" id="PF07734">
    <property type="entry name" value="FBA_1"/>
    <property type="match status" value="1"/>
</dbReference>
<keyword evidence="4" id="KW-1185">Reference proteome</keyword>
<evidence type="ECO:0000313" key="4">
    <source>
        <dbReference type="Proteomes" id="UP001141806"/>
    </source>
</evidence>
<dbReference type="PANTHER" id="PTHR31672:SF8">
    <property type="entry name" value="F-BOX DOMAIN-CONTAINING PROTEIN"/>
    <property type="match status" value="1"/>
</dbReference>
<dbReference type="EMBL" id="JAMYWD010001505">
    <property type="protein sequence ID" value="KAJ4942671.1"/>
    <property type="molecule type" value="Genomic_DNA"/>
</dbReference>
<dbReference type="Gene3D" id="1.20.1280.50">
    <property type="match status" value="1"/>
</dbReference>
<dbReference type="InterPro" id="IPR036047">
    <property type="entry name" value="F-box-like_dom_sf"/>
</dbReference>
<proteinExistence type="predicted"/>
<sequence>MKGKKEEKEDSKSSSSSLTLPGGDIWYEILSYVTLDDLLQRCRWVCRDWKYLTYDSTFKRLHSQRTQSFSGYLIQYLKKHENYPVLNYDTSFISSVATYPSSISLDFLPKSADAIIRVEATSSQAEGLVCCLTYEPVLHPIRRYYVCKPLTRQWTQIPTPITHCQTKRTAIVIKKSHPLHYKIIGLSWSSMKTRQIFHCEIFDSKNWEWTMYSKSMEYKDYTRLSISPEIFLHGSFHWLINFEVDDRKEMLSFDVEKRNWSLYSLPQSQEEVKEAIIRDIKISLRPQGRVEVNCDLNVVNCEGNLGVLYHVSRLWMELWVMEDYLNKTWKKKFRVRLEPLKQIVGEYFVMAMDSMDMMLLQNGDKLISYNYTKGILTQVMEIEDLNICNPIFQFNSDNVDCYLGPPPKEYSTEEETKENQEQGTILA</sequence>
<name>A0A9Q0JQV5_9MAGN</name>